<sequence>MFKRESLNLLNVARLRTYTRALEHELDRILAILARLKTGMELFAHNLSPRQRPPFAALYVLLSERSSGLGQTPTSCMMESKSPQLSLQEDHSDVELEEQDLVTSHQPTALRSLSQQNPSTVFIETRMGLRQHPPRTVYQDFETSVDSPPLDAPLSNSSFNSFLNAIHSGAYLTWGLEEMEATVVRGEFILFNEHRLLPCDKRTAFRYFNQVFQQNKIPEYKMYQMTKVMVHQANIRTDVCSVCVVGDQLRTQGRKLAEETRLDLTECIRRHNEDNIFQRIKHNADIADLHGNECVIVADFKENLNLPMGRTQVGESFYSRAPVQMLTFVLFRRVGAKIQQRVFTVLSRTLSKSSAFVKHALQSVLMDKSFSTVTTMKWWSDGAPHFHSREFVSFLLVDLRIHNREIETQVNFFYPQHGKNCCDRVFAKYSRLLTRHPSPINDFTTLIQVLKQKANTASKHFKMSLFFSRSHDKIYAAPISDTTILKLSSIAVLKTKAKRLTTKLSTVPDTMTDAFEDEEPVQELCILIYEDVRAEIFTVGSVFAFIISIASVFADIFSIASVFAVIFSIASVFAVIFSIASVFAFIFSIASVFAVIFSIASVFAVIFSIASVFAFIFSIASVFAVIFSIASVFAVIFSIASVFAVIFSIASVFAFIFSIASVFAVIFSIASVFAVIFSIASVFAVIVSIASVFAFIFSIASVLADIFSSASVFAVIFSIASVFAFIFSIASVFAVIFSIASVFAVIFSIASVFAVIFSIASVFAFIFSIASVFADIFSIASVFAVIFSIASVFAVIFSIASVFAVIFSIASVFAVIFSIASVFAFIFSIASVFAVIFSIASVFAVIFSIASVFAFIFSIASVFAVIFSIASVFAVIFSIASVFAVIFSIASVFAFIFSIASVFADIFSIASVFAVIFSIASVFAVIFSIASVFAVIFSIASVFAVIFSIASVFAFIFSIASVFAVIFSIASVFAVIFSIASVFAVIFSIASVFAFIFSIASVFADIFSIASVLAVIFSIASVFAFIFSIASVFAVIFSIASVFAVIFSIASVFAVIFSIASVFAVIFSIASVFAVIFSIASVFAVIFSIASEIAAIFSFPFEFAVIPIAGIKYFVVVNFPFVFAVTPIASIKYFVVVNFPFVFAVTPIASIKYFVVVNFPFVFAVTPIASIKYFVVVNFPFVFAVTPIATKAQELRTTPREPDTFKDGPKLTSQNSPLTEPSAESYRLREELSFWFRIYVVYVDWEVRAATRHLWGSVEPNLRVLCSSHCCVRLLHPIHRHLQPRTETITTFAVRRAMQTNTTTGISQRSWEVNKAQSKRMHSTSPNSSSGSTEWAKKGGVVISASARKHPIPVKSLQMNTEEGDTTPHHLSLKLIHDLVGNERMAYFGLSVEATILFDSVLTVVGGDFGDDTLFFGYENGKCSATKFTSGALIKLFRTLEKPLSNVSLRSGGHTRHYHSREGADLLRYVVTSRALSATATLTTIVAEGKVGGESREEDERKALLMKKALAGSHSVKKRKKKDGQAGGVLGEGGEGREGGERMRSVWVIPVYSSGASRVTTILLRSTARGRGMDGVWD</sequence>
<feature type="transmembrane region" description="Helical" evidence="2">
    <location>
        <begin position="1009"/>
        <end position="1036"/>
    </location>
</feature>
<keyword evidence="4" id="KW-1185">Reference proteome</keyword>
<organism evidence="3 4">
    <name type="scientific">Blattamonas nauphoetae</name>
    <dbReference type="NCBI Taxonomy" id="2049346"/>
    <lineage>
        <taxon>Eukaryota</taxon>
        <taxon>Metamonada</taxon>
        <taxon>Preaxostyla</taxon>
        <taxon>Oxymonadida</taxon>
        <taxon>Blattamonas</taxon>
    </lineage>
</organism>
<feature type="transmembrane region" description="Helical" evidence="2">
    <location>
        <begin position="812"/>
        <end position="837"/>
    </location>
</feature>
<evidence type="ECO:0000256" key="1">
    <source>
        <dbReference type="SAM" id="MobiDB-lite"/>
    </source>
</evidence>
<feature type="transmembrane region" description="Helical" evidence="2">
    <location>
        <begin position="874"/>
        <end position="900"/>
    </location>
</feature>
<feature type="transmembrane region" description="Helical" evidence="2">
    <location>
        <begin position="973"/>
        <end position="997"/>
    </location>
</feature>
<gene>
    <name evidence="3" type="ORF">BLNAU_20614</name>
</gene>
<reference evidence="3 4" key="1">
    <citation type="journal article" date="2022" name="bioRxiv">
        <title>Genomics of Preaxostyla Flagellates Illuminates Evolutionary Transitions and the Path Towards Mitochondrial Loss.</title>
        <authorList>
            <person name="Novak L.V.F."/>
            <person name="Treitli S.C."/>
            <person name="Pyrih J."/>
            <person name="Halakuc P."/>
            <person name="Pipaliya S.V."/>
            <person name="Vacek V."/>
            <person name="Brzon O."/>
            <person name="Soukal P."/>
            <person name="Eme L."/>
            <person name="Dacks J.B."/>
            <person name="Karnkowska A."/>
            <person name="Elias M."/>
            <person name="Hampl V."/>
        </authorList>
    </citation>
    <scope>NUCLEOTIDE SEQUENCE [LARGE SCALE GENOMIC DNA]</scope>
    <source>
        <strain evidence="3">NAU3</strain>
        <tissue evidence="3">Gut</tissue>
    </source>
</reference>
<dbReference type="EMBL" id="JARBJD010000297">
    <property type="protein sequence ID" value="KAK2944466.1"/>
    <property type="molecule type" value="Genomic_DNA"/>
</dbReference>
<keyword evidence="2" id="KW-0472">Membrane</keyword>
<feature type="transmembrane region" description="Helical" evidence="2">
    <location>
        <begin position="564"/>
        <end position="587"/>
    </location>
</feature>
<protein>
    <submittedName>
        <fullName evidence="3">Uncharacterized protein</fullName>
    </submittedName>
</protein>
<feature type="compositionally biased region" description="Basic and acidic residues" evidence="1">
    <location>
        <begin position="1196"/>
        <end position="1209"/>
    </location>
</feature>
<feature type="transmembrane region" description="Helical" evidence="2">
    <location>
        <begin position="682"/>
        <end position="704"/>
    </location>
</feature>
<feature type="compositionally biased region" description="Low complexity" evidence="1">
    <location>
        <begin position="1323"/>
        <end position="1332"/>
    </location>
</feature>
<feature type="transmembrane region" description="Helical" evidence="2">
    <location>
        <begin position="1161"/>
        <end position="1186"/>
    </location>
</feature>
<feature type="transmembrane region" description="Helical" evidence="2">
    <location>
        <begin position="906"/>
        <end position="935"/>
    </location>
</feature>
<keyword evidence="2" id="KW-0812">Transmembrane</keyword>
<accession>A0ABQ9WY69</accession>
<proteinExistence type="predicted"/>
<feature type="region of interest" description="Disordered" evidence="1">
    <location>
        <begin position="1303"/>
        <end position="1335"/>
    </location>
</feature>
<feature type="transmembrane region" description="Helical" evidence="2">
    <location>
        <begin position="843"/>
        <end position="867"/>
    </location>
</feature>
<feature type="region of interest" description="Disordered" evidence="1">
    <location>
        <begin position="1196"/>
        <end position="1222"/>
    </location>
</feature>
<feature type="transmembrane region" description="Helical" evidence="2">
    <location>
        <begin position="623"/>
        <end position="646"/>
    </location>
</feature>
<feature type="transmembrane region" description="Helical" evidence="2">
    <location>
        <begin position="1042"/>
        <end position="1066"/>
    </location>
</feature>
<feature type="transmembrane region" description="Helical" evidence="2">
    <location>
        <begin position="710"/>
        <end position="737"/>
    </location>
</feature>
<evidence type="ECO:0000313" key="4">
    <source>
        <dbReference type="Proteomes" id="UP001281761"/>
    </source>
</evidence>
<dbReference type="Proteomes" id="UP001281761">
    <property type="component" value="Unassembled WGS sequence"/>
</dbReference>
<comment type="caution">
    <text evidence="3">The sequence shown here is derived from an EMBL/GenBank/DDBJ whole genome shotgun (WGS) entry which is preliminary data.</text>
</comment>
<feature type="transmembrane region" description="Helical" evidence="2">
    <location>
        <begin position="744"/>
        <end position="770"/>
    </location>
</feature>
<evidence type="ECO:0000256" key="2">
    <source>
        <dbReference type="SAM" id="Phobius"/>
    </source>
</evidence>
<feature type="transmembrane region" description="Helical" evidence="2">
    <location>
        <begin position="776"/>
        <end position="805"/>
    </location>
</feature>
<feature type="transmembrane region" description="Helical" evidence="2">
    <location>
        <begin position="1073"/>
        <end position="1097"/>
    </location>
</feature>
<dbReference type="CDD" id="cd12082">
    <property type="entry name" value="MATE_like"/>
    <property type="match status" value="1"/>
</dbReference>
<feature type="transmembrane region" description="Helical" evidence="2">
    <location>
        <begin position="652"/>
        <end position="675"/>
    </location>
</feature>
<keyword evidence="2" id="KW-1133">Transmembrane helix</keyword>
<feature type="transmembrane region" description="Helical" evidence="2">
    <location>
        <begin position="942"/>
        <end position="967"/>
    </location>
</feature>
<evidence type="ECO:0000313" key="3">
    <source>
        <dbReference type="EMBL" id="KAK2944466.1"/>
    </source>
</evidence>
<name>A0ABQ9WY69_9EUKA</name>
<feature type="region of interest" description="Disordered" evidence="1">
    <location>
        <begin position="1513"/>
        <end position="1539"/>
    </location>
</feature>
<feature type="transmembrane region" description="Helical" evidence="2">
    <location>
        <begin position="536"/>
        <end position="557"/>
    </location>
</feature>
<feature type="transmembrane region" description="Helical" evidence="2">
    <location>
        <begin position="593"/>
        <end position="616"/>
    </location>
</feature>